<evidence type="ECO:0000313" key="2">
    <source>
        <dbReference type="Proteomes" id="UP000243975"/>
    </source>
</evidence>
<organism evidence="1 2">
    <name type="scientific">Cynara cardunculus var. scolymus</name>
    <name type="common">Globe artichoke</name>
    <name type="synonym">Cynara scolymus</name>
    <dbReference type="NCBI Taxonomy" id="59895"/>
    <lineage>
        <taxon>Eukaryota</taxon>
        <taxon>Viridiplantae</taxon>
        <taxon>Streptophyta</taxon>
        <taxon>Embryophyta</taxon>
        <taxon>Tracheophyta</taxon>
        <taxon>Spermatophyta</taxon>
        <taxon>Magnoliopsida</taxon>
        <taxon>eudicotyledons</taxon>
        <taxon>Gunneridae</taxon>
        <taxon>Pentapetalae</taxon>
        <taxon>asterids</taxon>
        <taxon>campanulids</taxon>
        <taxon>Asterales</taxon>
        <taxon>Asteraceae</taxon>
        <taxon>Carduoideae</taxon>
        <taxon>Cardueae</taxon>
        <taxon>Carduinae</taxon>
        <taxon>Cynara</taxon>
    </lineage>
</organism>
<protein>
    <submittedName>
        <fullName evidence="1">Uncharacterized protein</fullName>
    </submittedName>
</protein>
<reference evidence="1 2" key="1">
    <citation type="journal article" date="2016" name="Sci. Rep.">
        <title>The genome sequence of the outbreeding globe artichoke constructed de novo incorporating a phase-aware low-pass sequencing strategy of F1 progeny.</title>
        <authorList>
            <person name="Scaglione D."/>
            <person name="Reyes-Chin-Wo S."/>
            <person name="Acquadro A."/>
            <person name="Froenicke L."/>
            <person name="Portis E."/>
            <person name="Beitel C."/>
            <person name="Tirone M."/>
            <person name="Mauro R."/>
            <person name="Lo Monaco A."/>
            <person name="Mauromicale G."/>
            <person name="Faccioli P."/>
            <person name="Cattivelli L."/>
            <person name="Rieseberg L."/>
            <person name="Michelmore R."/>
            <person name="Lanteri S."/>
        </authorList>
    </citation>
    <scope>NUCLEOTIDE SEQUENCE [LARGE SCALE GENOMIC DNA]</scope>
    <source>
        <strain evidence="1">2C</strain>
    </source>
</reference>
<name>A0A124SAG0_CYNCS</name>
<gene>
    <name evidence="1" type="ORF">Ccrd_025353</name>
</gene>
<comment type="caution">
    <text evidence="1">The sequence shown here is derived from an EMBL/GenBank/DDBJ whole genome shotgun (WGS) entry which is preliminary data.</text>
</comment>
<accession>A0A124SAG0</accession>
<keyword evidence="2" id="KW-1185">Reference proteome</keyword>
<dbReference type="EMBL" id="LEKV01006251">
    <property type="protein sequence ID" value="KVH87415.1"/>
    <property type="molecule type" value="Genomic_DNA"/>
</dbReference>
<sequence length="79" mass="9414">MASSQEDFIATYNQTLEVLLSPQLLQNLNNFSEIIEQQRKRMVSIFQMEDLYKMKLKEDTFSHELKYVSHKGCHYLLQV</sequence>
<dbReference type="AlphaFoldDB" id="A0A124SAG0"/>
<dbReference type="Proteomes" id="UP000243975">
    <property type="component" value="Unassembled WGS sequence"/>
</dbReference>
<proteinExistence type="predicted"/>
<dbReference type="Gramene" id="KVH87415">
    <property type="protein sequence ID" value="KVH87415"/>
    <property type="gene ID" value="Ccrd_025353"/>
</dbReference>
<evidence type="ECO:0000313" key="1">
    <source>
        <dbReference type="EMBL" id="KVH87415.1"/>
    </source>
</evidence>